<keyword evidence="6 10" id="KW-0862">Zinc</keyword>
<keyword evidence="3 11" id="KW-0812">Transmembrane</keyword>
<dbReference type="GO" id="GO:0004222">
    <property type="term" value="F:metalloendopeptidase activity"/>
    <property type="evidence" value="ECO:0007669"/>
    <property type="project" value="InterPro"/>
</dbReference>
<organism evidence="13 14">
    <name type="scientific">Pseudomonas morbosilactucae</name>
    <dbReference type="NCBI Taxonomy" id="2938197"/>
    <lineage>
        <taxon>Bacteria</taxon>
        <taxon>Pseudomonadati</taxon>
        <taxon>Pseudomonadota</taxon>
        <taxon>Gammaproteobacteria</taxon>
        <taxon>Pseudomonadales</taxon>
        <taxon>Pseudomonadaceae</taxon>
        <taxon>Pseudomonas</taxon>
    </lineage>
</organism>
<evidence type="ECO:0000256" key="7">
    <source>
        <dbReference type="ARBA" id="ARBA00022989"/>
    </source>
</evidence>
<keyword evidence="5 10" id="KW-0378">Hydrolase</keyword>
<dbReference type="PANTHER" id="PTHR43221">
    <property type="entry name" value="PROTEASE HTPX"/>
    <property type="match status" value="1"/>
</dbReference>
<evidence type="ECO:0000256" key="1">
    <source>
        <dbReference type="ARBA" id="ARBA00022475"/>
    </source>
</evidence>
<evidence type="ECO:0000256" key="10">
    <source>
        <dbReference type="RuleBase" id="RU003983"/>
    </source>
</evidence>
<comment type="similarity">
    <text evidence="10">Belongs to the peptidase M48 family.</text>
</comment>
<gene>
    <name evidence="13" type="ORF">M1B34_11455</name>
</gene>
<accession>A0A9X2C6N8</accession>
<feature type="transmembrane region" description="Helical" evidence="11">
    <location>
        <begin position="218"/>
        <end position="245"/>
    </location>
</feature>
<evidence type="ECO:0000259" key="12">
    <source>
        <dbReference type="Pfam" id="PF01435"/>
    </source>
</evidence>
<proteinExistence type="inferred from homology"/>
<evidence type="ECO:0000256" key="11">
    <source>
        <dbReference type="SAM" id="Phobius"/>
    </source>
</evidence>
<dbReference type="PANTHER" id="PTHR43221:SF2">
    <property type="entry name" value="PROTEASE HTPX HOMOLOG"/>
    <property type="match status" value="1"/>
</dbReference>
<comment type="caution">
    <text evidence="13">The sequence shown here is derived from an EMBL/GenBank/DDBJ whole genome shotgun (WGS) entry which is preliminary data.</text>
</comment>
<name>A0A9X2C6N8_9PSED</name>
<evidence type="ECO:0000256" key="8">
    <source>
        <dbReference type="ARBA" id="ARBA00023049"/>
    </source>
</evidence>
<comment type="cofactor">
    <cofactor evidence="10">
        <name>Zn(2+)</name>
        <dbReference type="ChEBI" id="CHEBI:29105"/>
    </cofactor>
    <text evidence="10">Binds 1 zinc ion per subunit.</text>
</comment>
<evidence type="ECO:0000256" key="3">
    <source>
        <dbReference type="ARBA" id="ARBA00022692"/>
    </source>
</evidence>
<evidence type="ECO:0000313" key="14">
    <source>
        <dbReference type="Proteomes" id="UP001155059"/>
    </source>
</evidence>
<evidence type="ECO:0000256" key="9">
    <source>
        <dbReference type="ARBA" id="ARBA00023136"/>
    </source>
</evidence>
<feature type="transmembrane region" description="Helical" evidence="11">
    <location>
        <begin position="185"/>
        <end position="203"/>
    </location>
</feature>
<feature type="domain" description="Peptidase M48" evidence="12">
    <location>
        <begin position="105"/>
        <end position="326"/>
    </location>
</feature>
<dbReference type="CDD" id="cd07340">
    <property type="entry name" value="M48B_Htpx_like"/>
    <property type="match status" value="1"/>
</dbReference>
<dbReference type="InterPro" id="IPR050083">
    <property type="entry name" value="HtpX_protease"/>
</dbReference>
<dbReference type="Pfam" id="PF01435">
    <property type="entry name" value="Peptidase_M48"/>
    <property type="match status" value="1"/>
</dbReference>
<dbReference type="RefSeq" id="WP_123331886.1">
    <property type="nucleotide sequence ID" value="NZ_JALQCW010000023.1"/>
</dbReference>
<dbReference type="InterPro" id="IPR001915">
    <property type="entry name" value="Peptidase_M48"/>
</dbReference>
<dbReference type="Proteomes" id="UP001155059">
    <property type="component" value="Unassembled WGS sequence"/>
</dbReference>
<keyword evidence="1" id="KW-1003">Cell membrane</keyword>
<sequence length="337" mass="37434">MKFFQHQARARRHTLKLLLLMALAVTCLIALTSLGMGLLLRELMQEYHKPKVLDWRIVGVVALLILSVVLLGSWYKRWQLRAGGKVIAEQLGGRLISPSPRDNPERRLLNIVEEMALASGSHVPAVYVLPDAGINAFAAGLDPEHAVLGVTRGAITRLNRDELQGLIAHEFSHIHNGDMRLNTRLLSVIHGLLVFSLAGVFVLREAERQHLSSDRDRFIWQIVFAVVGLALLTVGSIGSLFGHLIKAAINRQREFLADASAVQFTRSPLGITDALKKVGGCPTGSKLGAFSAAQYSHMYFCQGVRSRFGRWLDTHPPLDERIRRLDPHWDGQFISTP</sequence>
<evidence type="ECO:0000256" key="4">
    <source>
        <dbReference type="ARBA" id="ARBA00022723"/>
    </source>
</evidence>
<keyword evidence="7 11" id="KW-1133">Transmembrane helix</keyword>
<keyword evidence="4" id="KW-0479">Metal-binding</keyword>
<protein>
    <submittedName>
        <fullName evidence="13">M48 family metallopeptidase</fullName>
    </submittedName>
</protein>
<dbReference type="GO" id="GO:0006508">
    <property type="term" value="P:proteolysis"/>
    <property type="evidence" value="ECO:0007669"/>
    <property type="project" value="UniProtKB-KW"/>
</dbReference>
<evidence type="ECO:0000256" key="5">
    <source>
        <dbReference type="ARBA" id="ARBA00022801"/>
    </source>
</evidence>
<feature type="transmembrane region" description="Helical" evidence="11">
    <location>
        <begin position="55"/>
        <end position="75"/>
    </location>
</feature>
<dbReference type="GO" id="GO:0046872">
    <property type="term" value="F:metal ion binding"/>
    <property type="evidence" value="ECO:0007669"/>
    <property type="project" value="UniProtKB-KW"/>
</dbReference>
<evidence type="ECO:0000313" key="13">
    <source>
        <dbReference type="EMBL" id="MCK9798324.1"/>
    </source>
</evidence>
<evidence type="ECO:0000256" key="6">
    <source>
        <dbReference type="ARBA" id="ARBA00022833"/>
    </source>
</evidence>
<evidence type="ECO:0000256" key="2">
    <source>
        <dbReference type="ARBA" id="ARBA00022670"/>
    </source>
</evidence>
<keyword evidence="2 10" id="KW-0645">Protease</keyword>
<reference evidence="13 14" key="1">
    <citation type="journal article" date="2022" name="Int. J. Syst. Evol. Microbiol.">
        <title>Pseudomonas aegrilactucae sp. nov. and Pseudomonas morbosilactucae sp. nov., pathogens causing bacterial rot of lettuce in Japan.</title>
        <authorList>
            <person name="Sawada H."/>
            <person name="Fujikawa T."/>
            <person name="Satou M."/>
        </authorList>
    </citation>
    <scope>NUCLEOTIDE SEQUENCE [LARGE SCALE GENOMIC DNA]</scope>
    <source>
        <strain evidence="13 14">MAFF 302030</strain>
    </source>
</reference>
<dbReference type="EMBL" id="JALQCW010000023">
    <property type="protein sequence ID" value="MCK9798324.1"/>
    <property type="molecule type" value="Genomic_DNA"/>
</dbReference>
<keyword evidence="9 11" id="KW-0472">Membrane</keyword>
<dbReference type="Gene3D" id="3.30.2010.10">
    <property type="entry name" value="Metalloproteases ('zincins'), catalytic domain"/>
    <property type="match status" value="1"/>
</dbReference>
<dbReference type="AlphaFoldDB" id="A0A9X2C6N8"/>
<keyword evidence="8 10" id="KW-0482">Metalloprotease</keyword>
<feature type="transmembrane region" description="Helical" evidence="11">
    <location>
        <begin position="17"/>
        <end position="40"/>
    </location>
</feature>
<reference evidence="13 14" key="2">
    <citation type="journal article" date="2023" name="Plant Pathol.">
        <title>Dismantling and reorganizing Pseudomonas marginalis sensu#lato.</title>
        <authorList>
            <person name="Sawada H."/>
            <person name="Fujikawa T."/>
            <person name="Satou M."/>
        </authorList>
    </citation>
    <scope>NUCLEOTIDE SEQUENCE [LARGE SCALE GENOMIC DNA]</scope>
    <source>
        <strain evidence="13 14">MAFF 302030</strain>
    </source>
</reference>